<evidence type="ECO:0000256" key="2">
    <source>
        <dbReference type="ARBA" id="ARBA00023136"/>
    </source>
</evidence>
<feature type="chain" id="PRO_5045370069" evidence="5">
    <location>
        <begin position="24"/>
        <end position="1213"/>
    </location>
</feature>
<evidence type="ECO:0000313" key="8">
    <source>
        <dbReference type="EMBL" id="MDO6120813.1"/>
    </source>
</evidence>
<keyword evidence="9" id="KW-1185">Reference proteome</keyword>
<dbReference type="PANTHER" id="PTHR38731">
    <property type="entry name" value="LIPL45-RELATED LIPOPROTEIN-RELATED"/>
    <property type="match status" value="1"/>
</dbReference>
<dbReference type="Gene3D" id="2.40.170.20">
    <property type="entry name" value="TonB-dependent receptor, beta-barrel domain"/>
    <property type="match status" value="1"/>
</dbReference>
<dbReference type="SMART" id="SM00028">
    <property type="entry name" value="TPR"/>
    <property type="match status" value="3"/>
</dbReference>
<dbReference type="InterPro" id="IPR036942">
    <property type="entry name" value="Beta-barrel_TonB_sf"/>
</dbReference>
<evidence type="ECO:0000259" key="6">
    <source>
        <dbReference type="Pfam" id="PF00593"/>
    </source>
</evidence>
<protein>
    <submittedName>
        <fullName evidence="8">TonB-dependent receptor</fullName>
    </submittedName>
</protein>
<evidence type="ECO:0000313" key="9">
    <source>
        <dbReference type="Proteomes" id="UP001177080"/>
    </source>
</evidence>
<dbReference type="InterPro" id="IPR019734">
    <property type="entry name" value="TPR_rpt"/>
</dbReference>
<keyword evidence="5" id="KW-0732">Signal</keyword>
<dbReference type="SUPFAM" id="SSF56935">
    <property type="entry name" value="Porins"/>
    <property type="match status" value="1"/>
</dbReference>
<keyword evidence="4" id="KW-0802">TPR repeat</keyword>
<dbReference type="Pfam" id="PF04773">
    <property type="entry name" value="FecR"/>
    <property type="match status" value="1"/>
</dbReference>
<dbReference type="InterPro" id="IPR006860">
    <property type="entry name" value="FecR"/>
</dbReference>
<feature type="signal peptide" evidence="5">
    <location>
        <begin position="1"/>
        <end position="23"/>
    </location>
</feature>
<dbReference type="Pfam" id="PF14559">
    <property type="entry name" value="TPR_19"/>
    <property type="match status" value="1"/>
</dbReference>
<dbReference type="PROSITE" id="PS50005">
    <property type="entry name" value="TPR"/>
    <property type="match status" value="2"/>
</dbReference>
<dbReference type="Gene3D" id="1.25.40.10">
    <property type="entry name" value="Tetratricopeptide repeat domain"/>
    <property type="match status" value="1"/>
</dbReference>
<proteinExistence type="predicted"/>
<comment type="subcellular location">
    <subcellularLocation>
        <location evidence="1">Cell outer membrane</location>
    </subcellularLocation>
</comment>
<feature type="repeat" description="TPR" evidence="4">
    <location>
        <begin position="441"/>
        <end position="474"/>
    </location>
</feature>
<sequence length="1213" mass="132010">MRSGSRQLALISFGLAIPAIAVAEPQPRTPLISGQIVQTRIGEDISFIETPALRPLEIGQDVKAGDVVRTNEIGQVALVFADRTQVRVGRNSVLVVKDVRADGGVSLELRSGQLYGRAARGGSGVTVETPAATAAIRGTDWAMTVVSERTTLSVIEGLVDLSNASGLVSVGTGEAAVATLGGAPSKIVIAGGDIRQQMLYNLSLREAFGGSGIVKPRRNGADEEASGLTPETPVSTQDMVAAAEISFELYGKAGTIEAIAAARKGSLSAAQQARLDYLEGRMLAGARRYAEAAALLDRAQKGLSGEDRISAGYLAYFAHSLANPTVVHPKPRPVSASFASLMGEETIAAMLKSPRDAMELLQQAEPRFGGDIRLQIAIAERAMQTADFGVALRAIRKAEQIDQRDPALLHIRAQYRSHVEGDVRGAVRDLEAATDRSPGRWEYWLSLGQEQVGRLATREAEAAYRKALELDPDAPETLASYAGLLLYAGRNDEARHLVDQALADDSSFELALYQRGRAKLQSGDPDGGLDDMLRATAANPTYGRGLIALGATYAARGEMEPAAQSFELADRLDPTSPIMAQYRALLELYNYELDQAIELGQESVKRARARGGDYSSVEASDDFGSTLGGIYRTASLNAWARYWGDRAFDPFQGASYFDQNLTGSVSPFATARGLVAVTEPNTGDDAAFSGYIQGALLDPLAIVSPRRRPAFYRFPFQETEIGVGMTTMGRDIQLTGSASYQKLGYDPLPYALTTDLTYLHMNPSFADQTAQNLTSLTVFGAQLTPDDRIVGYLNGGHVEGGVSIDGAISDGHDVTRRDTLNADGLDMFLGWSHTFEYRNVLNVGLFSTILDRSGRDSLVRYSTDGDPIGEDSDVDEDEFSMKLGVSHLFEVADDVTLRWGLEGGQSEYEVSSSLFRYFIFDPTINVRDPAITTHVEGENVRAWIGGMAKLTPDVEVEANLFVDWYNQNDVEDTSFNPHVGIAWEVTEGQYLRAAYAERTPLSERSTLSPLTIVGLRADNPPAFGETKTAMMRWDAEWTDRFFTAVEYQHQEIENLSVGVPVYNYALNLPEARIDRLTFNANLWIGGGVTFFANYSRIWGGNPVPDWNDWLPTVPEHTGRIGFSYMSPERFTFFVAESYIGKRVSFTTDVHGASRETVWMDDAFVTDIGAGWESEDRHLSLSFSVSNVFDEDVDVAPLVPGPGRMFSASIRGRF</sequence>
<organism evidence="8 9">
    <name type="scientific">Shinella curvata</name>
    <dbReference type="NCBI Taxonomy" id="1817964"/>
    <lineage>
        <taxon>Bacteria</taxon>
        <taxon>Pseudomonadati</taxon>
        <taxon>Pseudomonadota</taxon>
        <taxon>Alphaproteobacteria</taxon>
        <taxon>Hyphomicrobiales</taxon>
        <taxon>Rhizobiaceae</taxon>
        <taxon>Shinella</taxon>
    </lineage>
</organism>
<dbReference type="Gene3D" id="2.60.120.1440">
    <property type="match status" value="1"/>
</dbReference>
<dbReference type="SUPFAM" id="SSF48452">
    <property type="entry name" value="TPR-like"/>
    <property type="match status" value="2"/>
</dbReference>
<name>A0ABT8XBJ4_9HYPH</name>
<feature type="domain" description="FecR protein" evidence="7">
    <location>
        <begin position="66"/>
        <end position="159"/>
    </location>
</feature>
<feature type="repeat" description="TPR" evidence="4">
    <location>
        <begin position="543"/>
        <end position="576"/>
    </location>
</feature>
<dbReference type="EMBL" id="WHSC02000002">
    <property type="protein sequence ID" value="MDO6120813.1"/>
    <property type="molecule type" value="Genomic_DNA"/>
</dbReference>
<keyword evidence="8" id="KW-0675">Receptor</keyword>
<dbReference type="Proteomes" id="UP001177080">
    <property type="component" value="Unassembled WGS sequence"/>
</dbReference>
<evidence type="ECO:0000256" key="5">
    <source>
        <dbReference type="SAM" id="SignalP"/>
    </source>
</evidence>
<keyword evidence="3" id="KW-0998">Cell outer membrane</keyword>
<dbReference type="RefSeq" id="WP_244761748.1">
    <property type="nucleotide sequence ID" value="NZ_JALJCJ010000004.1"/>
</dbReference>
<gene>
    <name evidence="8" type="ORF">GB928_006405</name>
</gene>
<evidence type="ECO:0000259" key="7">
    <source>
        <dbReference type="Pfam" id="PF04773"/>
    </source>
</evidence>
<feature type="domain" description="TonB-dependent receptor-like beta-barrel" evidence="6">
    <location>
        <begin position="791"/>
        <end position="1187"/>
    </location>
</feature>
<evidence type="ECO:0000256" key="1">
    <source>
        <dbReference type="ARBA" id="ARBA00004442"/>
    </source>
</evidence>
<dbReference type="PANTHER" id="PTHR38731:SF3">
    <property type="entry name" value="BLL6125 PROTEIN"/>
    <property type="match status" value="1"/>
</dbReference>
<evidence type="ECO:0000256" key="4">
    <source>
        <dbReference type="PROSITE-ProRule" id="PRU00339"/>
    </source>
</evidence>
<dbReference type="InterPro" id="IPR000531">
    <property type="entry name" value="Beta-barrel_TonB"/>
</dbReference>
<accession>A0ABT8XBJ4</accession>
<reference evidence="8" key="1">
    <citation type="submission" date="2022-04" db="EMBL/GenBank/DDBJ databases">
        <title>Shinella lacus sp. nov., a novel member of the genus Shinella from water.</title>
        <authorList>
            <person name="Deng Y."/>
        </authorList>
    </citation>
    <scope>NUCLEOTIDE SEQUENCE</scope>
    <source>
        <strain evidence="8">JCM 31239</strain>
    </source>
</reference>
<dbReference type="InterPro" id="IPR011990">
    <property type="entry name" value="TPR-like_helical_dom_sf"/>
</dbReference>
<comment type="caution">
    <text evidence="8">The sequence shown here is derived from an EMBL/GenBank/DDBJ whole genome shotgun (WGS) entry which is preliminary data.</text>
</comment>
<dbReference type="Pfam" id="PF00593">
    <property type="entry name" value="TonB_dep_Rec_b-barrel"/>
    <property type="match status" value="1"/>
</dbReference>
<keyword evidence="2" id="KW-0472">Membrane</keyword>
<evidence type="ECO:0000256" key="3">
    <source>
        <dbReference type="ARBA" id="ARBA00023237"/>
    </source>
</evidence>